<dbReference type="Proteomes" id="UP000548423">
    <property type="component" value="Unassembled WGS sequence"/>
</dbReference>
<evidence type="ECO:0000313" key="2">
    <source>
        <dbReference type="EMBL" id="NYE07212.1"/>
    </source>
</evidence>
<feature type="transmembrane region" description="Helical" evidence="1">
    <location>
        <begin position="6"/>
        <end position="24"/>
    </location>
</feature>
<gene>
    <name evidence="2" type="ORF">F4694_003997</name>
</gene>
<evidence type="ECO:0000256" key="1">
    <source>
        <dbReference type="SAM" id="Phobius"/>
    </source>
</evidence>
<keyword evidence="1" id="KW-0812">Transmembrane</keyword>
<sequence>MQLFTIGTLVAITIYTFGFGVTLWKEKQKVSALAVFFLTLAILVLPFFTIF</sequence>
<accession>A0A852TEM5</accession>
<name>A0A852TEM5_9BACI</name>
<protein>
    <submittedName>
        <fullName evidence="2">Uncharacterized protein</fullName>
    </submittedName>
</protein>
<evidence type="ECO:0000313" key="3">
    <source>
        <dbReference type="Proteomes" id="UP000548423"/>
    </source>
</evidence>
<organism evidence="2 3">
    <name type="scientific">Neobacillus niacini</name>
    <dbReference type="NCBI Taxonomy" id="86668"/>
    <lineage>
        <taxon>Bacteria</taxon>
        <taxon>Bacillati</taxon>
        <taxon>Bacillota</taxon>
        <taxon>Bacilli</taxon>
        <taxon>Bacillales</taxon>
        <taxon>Bacillaceae</taxon>
        <taxon>Neobacillus</taxon>
    </lineage>
</organism>
<reference evidence="3" key="1">
    <citation type="submission" date="2020-07" db="EMBL/GenBank/DDBJ databases">
        <authorList>
            <person name="Partida-Martinez L."/>
            <person name="Huntemann M."/>
            <person name="Clum A."/>
            <person name="Wang J."/>
            <person name="Palaniappan K."/>
            <person name="Ritter S."/>
            <person name="Chen I.-M."/>
            <person name="Stamatis D."/>
            <person name="Reddy T."/>
            <person name="O'Malley R."/>
            <person name="Daum C."/>
            <person name="Shapiro N."/>
            <person name="Ivanova N."/>
            <person name="Kyrpides N."/>
            <person name="Woyke T."/>
        </authorList>
    </citation>
    <scope>NUCLEOTIDE SEQUENCE [LARGE SCALE GENOMIC DNA]</scope>
    <source>
        <strain evidence="3">AT2.8</strain>
    </source>
</reference>
<reference evidence="3" key="2">
    <citation type="submission" date="2020-08" db="EMBL/GenBank/DDBJ databases">
        <title>The Agave Microbiome: Exploring the role of microbial communities in plant adaptations to desert environments.</title>
        <authorList>
            <person name="Partida-Martinez L.P."/>
        </authorList>
    </citation>
    <scope>NUCLEOTIDE SEQUENCE [LARGE SCALE GENOMIC DNA]</scope>
    <source>
        <strain evidence="3">AT2.8</strain>
    </source>
</reference>
<dbReference type="AlphaFoldDB" id="A0A852TEM5"/>
<keyword evidence="1" id="KW-0472">Membrane</keyword>
<dbReference type="EMBL" id="JACCBX010000008">
    <property type="protein sequence ID" value="NYE07212.1"/>
    <property type="molecule type" value="Genomic_DNA"/>
</dbReference>
<comment type="caution">
    <text evidence="2">The sequence shown here is derived from an EMBL/GenBank/DDBJ whole genome shotgun (WGS) entry which is preliminary data.</text>
</comment>
<keyword evidence="1" id="KW-1133">Transmembrane helix</keyword>
<feature type="transmembrane region" description="Helical" evidence="1">
    <location>
        <begin position="31"/>
        <end position="50"/>
    </location>
</feature>
<proteinExistence type="predicted"/>